<evidence type="ECO:0000256" key="1">
    <source>
        <dbReference type="ARBA" id="ARBA00001947"/>
    </source>
</evidence>
<dbReference type="EMBL" id="LBSM01000017">
    <property type="protein sequence ID" value="KKQ17642.1"/>
    <property type="molecule type" value="Genomic_DNA"/>
</dbReference>
<comment type="caution">
    <text evidence="8">The sequence shown here is derived from an EMBL/GenBank/DDBJ whole genome shotgun (WGS) entry which is preliminary data.</text>
</comment>
<feature type="domain" description="CMP/dCMP-type deaminase" evidence="7">
    <location>
        <begin position="192"/>
        <end position="332"/>
    </location>
</feature>
<keyword evidence="3" id="KW-0479">Metal-binding</keyword>
<gene>
    <name evidence="8" type="ORF">US31_C0017G0036</name>
</gene>
<dbReference type="Gene3D" id="3.40.140.10">
    <property type="entry name" value="Cytidine Deaminase, domain 2"/>
    <property type="match status" value="1"/>
</dbReference>
<dbReference type="CDD" id="cd01286">
    <property type="entry name" value="deoxycytidylate_deaminase"/>
    <property type="match status" value="1"/>
</dbReference>
<dbReference type="PANTHER" id="PTHR11086">
    <property type="entry name" value="DEOXYCYTIDYLATE DEAMINASE-RELATED"/>
    <property type="match status" value="1"/>
</dbReference>
<dbReference type="Proteomes" id="UP000034508">
    <property type="component" value="Unassembled WGS sequence"/>
</dbReference>
<dbReference type="Pfam" id="PF13238">
    <property type="entry name" value="AAA_18"/>
    <property type="match status" value="1"/>
</dbReference>
<dbReference type="Gene3D" id="3.40.50.300">
    <property type="entry name" value="P-loop containing nucleotide triphosphate hydrolases"/>
    <property type="match status" value="1"/>
</dbReference>
<dbReference type="AlphaFoldDB" id="A0A0G0FIP0"/>
<evidence type="ECO:0000256" key="3">
    <source>
        <dbReference type="ARBA" id="ARBA00022723"/>
    </source>
</evidence>
<dbReference type="GO" id="GO:0004132">
    <property type="term" value="F:dCMP deaminase activity"/>
    <property type="evidence" value="ECO:0007669"/>
    <property type="project" value="TreeGrafter"/>
</dbReference>
<keyword evidence="5" id="KW-0862">Zinc</keyword>
<sequence length="345" mass="39003">MILGVTGSYASGKDTVAEILKSKGFVHFSLSDVLREELAKNKKEITRENLINLGNDLRKKYGPSILAEKLIKKLEENKNYIISSIRNPKEIGPFLAKGNFHLIFIDSLARVRYRRMIKRNRNEKDAVSFREFMKNESFENSKDETKQQLNECKKIAKIKILNNSTLKRLNQKVSRMLIDLEKKNIKEHIRPSWDEYFLNLCDVIGSRGTCDRGRSGCVITNNKRIIATGYVGSPVGLPHCDGIGHQMKATIHEDGKITNHCVRTTHAEQNAIVQAARNGARIEGSTLYCKMTPCYICAKMIINAGIKSVVVSKDYHAGLDSKKIFKQAGIKLKVVDKSVENYSNQ</sequence>
<keyword evidence="4" id="KW-0378">Hydrolase</keyword>
<dbReference type="InterPro" id="IPR027417">
    <property type="entry name" value="P-loop_NTPase"/>
</dbReference>
<protein>
    <submittedName>
        <fullName evidence="8">CMP/dCMP deaminase zinc-binding protein</fullName>
    </submittedName>
</protein>
<dbReference type="PANTHER" id="PTHR11086:SF18">
    <property type="entry name" value="DEOXYCYTIDYLATE DEAMINASE"/>
    <property type="match status" value="1"/>
</dbReference>
<dbReference type="SUPFAM" id="SSF53927">
    <property type="entry name" value="Cytidine deaminase-like"/>
    <property type="match status" value="1"/>
</dbReference>
<organism evidence="8 9">
    <name type="scientific">Berkelbacteria bacterium GW2011_GWA1_36_9</name>
    <dbReference type="NCBI Taxonomy" id="1618331"/>
    <lineage>
        <taxon>Bacteria</taxon>
        <taxon>Candidatus Berkelbacteria</taxon>
    </lineage>
</organism>
<dbReference type="GO" id="GO:0005737">
    <property type="term" value="C:cytoplasm"/>
    <property type="evidence" value="ECO:0007669"/>
    <property type="project" value="TreeGrafter"/>
</dbReference>
<evidence type="ECO:0000313" key="9">
    <source>
        <dbReference type="Proteomes" id="UP000034508"/>
    </source>
</evidence>
<dbReference type="InterPro" id="IPR016192">
    <property type="entry name" value="APOBEC/CMP_deaminase_Zn-bd"/>
</dbReference>
<dbReference type="InterPro" id="IPR002125">
    <property type="entry name" value="CMP_dCMP_dom"/>
</dbReference>
<keyword evidence="6" id="KW-0175">Coiled coil</keyword>
<comment type="similarity">
    <text evidence="2">Belongs to the cytidine and deoxycytidylate deaminase family.</text>
</comment>
<dbReference type="PROSITE" id="PS00903">
    <property type="entry name" value="CYT_DCMP_DEAMINASES_1"/>
    <property type="match status" value="1"/>
</dbReference>
<feature type="coiled-coil region" evidence="6">
    <location>
        <begin position="135"/>
        <end position="186"/>
    </location>
</feature>
<evidence type="ECO:0000256" key="5">
    <source>
        <dbReference type="ARBA" id="ARBA00022833"/>
    </source>
</evidence>
<dbReference type="InterPro" id="IPR015517">
    <property type="entry name" value="dCMP_deaminase-rel"/>
</dbReference>
<evidence type="ECO:0000313" key="8">
    <source>
        <dbReference type="EMBL" id="KKQ17642.1"/>
    </source>
</evidence>
<comment type="cofactor">
    <cofactor evidence="1">
        <name>Zn(2+)</name>
        <dbReference type="ChEBI" id="CHEBI:29105"/>
    </cofactor>
</comment>
<reference evidence="8 9" key="1">
    <citation type="journal article" date="2015" name="Nature">
        <title>rRNA introns, odd ribosomes, and small enigmatic genomes across a large radiation of phyla.</title>
        <authorList>
            <person name="Brown C.T."/>
            <person name="Hug L.A."/>
            <person name="Thomas B.C."/>
            <person name="Sharon I."/>
            <person name="Castelle C.J."/>
            <person name="Singh A."/>
            <person name="Wilkins M.J."/>
            <person name="Williams K.H."/>
            <person name="Banfield J.F."/>
        </authorList>
    </citation>
    <scope>NUCLEOTIDE SEQUENCE [LARGE SCALE GENOMIC DNA]</scope>
</reference>
<dbReference type="Pfam" id="PF00383">
    <property type="entry name" value="dCMP_cyt_deam_1"/>
    <property type="match status" value="1"/>
</dbReference>
<dbReference type="InterPro" id="IPR016193">
    <property type="entry name" value="Cytidine_deaminase-like"/>
</dbReference>
<dbReference type="GO" id="GO:0008270">
    <property type="term" value="F:zinc ion binding"/>
    <property type="evidence" value="ECO:0007669"/>
    <property type="project" value="InterPro"/>
</dbReference>
<accession>A0A0G0FIP0</accession>
<evidence type="ECO:0000256" key="2">
    <source>
        <dbReference type="ARBA" id="ARBA00006576"/>
    </source>
</evidence>
<name>A0A0G0FIP0_9BACT</name>
<dbReference type="SUPFAM" id="SSF52540">
    <property type="entry name" value="P-loop containing nucleoside triphosphate hydrolases"/>
    <property type="match status" value="1"/>
</dbReference>
<dbReference type="PROSITE" id="PS51747">
    <property type="entry name" value="CYT_DCMP_DEAMINASES_2"/>
    <property type="match status" value="1"/>
</dbReference>
<evidence type="ECO:0000259" key="7">
    <source>
        <dbReference type="PROSITE" id="PS51747"/>
    </source>
</evidence>
<proteinExistence type="inferred from homology"/>
<dbReference type="InterPro" id="IPR035105">
    <property type="entry name" value="Deoxycytidylate_deaminase_dom"/>
</dbReference>
<evidence type="ECO:0000256" key="6">
    <source>
        <dbReference type="SAM" id="Coils"/>
    </source>
</evidence>
<evidence type="ECO:0000256" key="4">
    <source>
        <dbReference type="ARBA" id="ARBA00022801"/>
    </source>
</evidence>